<dbReference type="Proteomes" id="UP000295560">
    <property type="component" value="Unassembled WGS sequence"/>
</dbReference>
<organism evidence="2 3">
    <name type="scientific">Pseudonocardia endophytica</name>
    <dbReference type="NCBI Taxonomy" id="401976"/>
    <lineage>
        <taxon>Bacteria</taxon>
        <taxon>Bacillati</taxon>
        <taxon>Actinomycetota</taxon>
        <taxon>Actinomycetes</taxon>
        <taxon>Pseudonocardiales</taxon>
        <taxon>Pseudonocardiaceae</taxon>
        <taxon>Pseudonocardia</taxon>
    </lineage>
</organism>
<keyword evidence="3" id="KW-1185">Reference proteome</keyword>
<dbReference type="AlphaFoldDB" id="A0A4R1HLH3"/>
<comment type="caution">
    <text evidence="2">The sequence shown here is derived from an EMBL/GenBank/DDBJ whole genome shotgun (WGS) entry which is preliminary data.</text>
</comment>
<evidence type="ECO:0000256" key="1">
    <source>
        <dbReference type="SAM" id="MobiDB-lite"/>
    </source>
</evidence>
<accession>A0A4R1HLH3</accession>
<feature type="region of interest" description="Disordered" evidence="1">
    <location>
        <begin position="43"/>
        <end position="62"/>
    </location>
</feature>
<gene>
    <name evidence="2" type="ORF">EV378_5865</name>
</gene>
<evidence type="ECO:0000313" key="2">
    <source>
        <dbReference type="EMBL" id="TCK21873.1"/>
    </source>
</evidence>
<reference evidence="2 3" key="1">
    <citation type="submission" date="2019-03" db="EMBL/GenBank/DDBJ databases">
        <title>Sequencing the genomes of 1000 actinobacteria strains.</title>
        <authorList>
            <person name="Klenk H.-P."/>
        </authorList>
    </citation>
    <scope>NUCLEOTIDE SEQUENCE [LARGE SCALE GENOMIC DNA]</scope>
    <source>
        <strain evidence="2 3">DSM 44969</strain>
    </source>
</reference>
<dbReference type="EMBL" id="SMFZ01000002">
    <property type="protein sequence ID" value="TCK21873.1"/>
    <property type="molecule type" value="Genomic_DNA"/>
</dbReference>
<name>A0A4R1HLH3_PSEEN</name>
<evidence type="ECO:0000313" key="3">
    <source>
        <dbReference type="Proteomes" id="UP000295560"/>
    </source>
</evidence>
<sequence length="72" mass="7420">MPPPGVARYDVDLPGMIAFRERLLPGISPAIAAAPPLVQISTSPSPAVTGRRPPGTGSCSTPRLIRGIRCGT</sequence>
<protein>
    <submittedName>
        <fullName evidence="2">Uncharacterized protein</fullName>
    </submittedName>
</protein>
<proteinExistence type="predicted"/>